<dbReference type="Gene3D" id="3.30.2110.10">
    <property type="entry name" value="CbiD-like"/>
    <property type="match status" value="1"/>
</dbReference>
<dbReference type="GO" id="GO:0019251">
    <property type="term" value="P:anaerobic cobalamin biosynthetic process"/>
    <property type="evidence" value="ECO:0007669"/>
    <property type="project" value="UniProtKB-UniRule"/>
</dbReference>
<comment type="catalytic activity">
    <reaction evidence="5">
        <text>Co-precorrin-5B + S-adenosyl-L-methionine = Co-precorrin-6A + S-adenosyl-L-homocysteine</text>
        <dbReference type="Rhea" id="RHEA:26285"/>
        <dbReference type="ChEBI" id="CHEBI:57856"/>
        <dbReference type="ChEBI" id="CHEBI:59789"/>
        <dbReference type="ChEBI" id="CHEBI:60063"/>
        <dbReference type="ChEBI" id="CHEBI:60064"/>
        <dbReference type="EC" id="2.1.1.195"/>
    </reaction>
</comment>
<keyword evidence="7" id="KW-1185">Reference proteome</keyword>
<dbReference type="PIRSF" id="PIRSF026782">
    <property type="entry name" value="CbiD"/>
    <property type="match status" value="1"/>
</dbReference>
<comment type="function">
    <text evidence="5">Catalyzes the methylation of C-1 in cobalt-precorrin-5B to form cobalt-precorrin-6A.</text>
</comment>
<evidence type="ECO:0000256" key="3">
    <source>
        <dbReference type="ARBA" id="ARBA00022679"/>
    </source>
</evidence>
<evidence type="ECO:0000313" key="7">
    <source>
        <dbReference type="Proteomes" id="UP000277811"/>
    </source>
</evidence>
<keyword evidence="1 5" id="KW-0169">Cobalamin biosynthesis</keyword>
<dbReference type="Proteomes" id="UP000277811">
    <property type="component" value="Unassembled WGS sequence"/>
</dbReference>
<protein>
    <recommendedName>
        <fullName evidence="5">Cobalt-precorrin-5B C(1)-methyltransferase</fullName>
        <ecNumber evidence="5">2.1.1.195</ecNumber>
    </recommendedName>
    <alternativeName>
        <fullName evidence="5">Cobalt-precorrin-6A synthase</fullName>
    </alternativeName>
</protein>
<evidence type="ECO:0000256" key="4">
    <source>
        <dbReference type="ARBA" id="ARBA00022691"/>
    </source>
</evidence>
<dbReference type="AlphaFoldDB" id="A0A498R9M7"/>
<evidence type="ECO:0000256" key="1">
    <source>
        <dbReference type="ARBA" id="ARBA00022573"/>
    </source>
</evidence>
<comment type="pathway">
    <text evidence="5">Cofactor biosynthesis; adenosylcobalamin biosynthesis; cob(II)yrinate a,c-diamide from sirohydrochlorin (anaerobic route): step 6/10.</text>
</comment>
<dbReference type="Pfam" id="PF01888">
    <property type="entry name" value="CbiD"/>
    <property type="match status" value="1"/>
</dbReference>
<dbReference type="PANTHER" id="PTHR35863">
    <property type="entry name" value="COBALT-PRECORRIN-5B C(1)-METHYLTRANSFERASE"/>
    <property type="match status" value="1"/>
</dbReference>
<dbReference type="HAMAP" id="MF_00787">
    <property type="entry name" value="CbiD"/>
    <property type="match status" value="1"/>
</dbReference>
<gene>
    <name evidence="5" type="primary">cbiD</name>
    <name evidence="6" type="ORF">LUCI_2080</name>
</gene>
<organism evidence="6 7">
    <name type="scientific">Lucifera butyrica</name>
    <dbReference type="NCBI Taxonomy" id="1351585"/>
    <lineage>
        <taxon>Bacteria</taxon>
        <taxon>Bacillati</taxon>
        <taxon>Bacillota</taxon>
        <taxon>Negativicutes</taxon>
        <taxon>Veillonellales</taxon>
        <taxon>Veillonellaceae</taxon>
        <taxon>Lucifera</taxon>
    </lineage>
</organism>
<dbReference type="NCBIfam" id="TIGR00312">
    <property type="entry name" value="cbiD"/>
    <property type="match status" value="1"/>
</dbReference>
<dbReference type="UniPathway" id="UPA00148">
    <property type="reaction ID" value="UER00227"/>
</dbReference>
<dbReference type="RefSeq" id="WP_122627790.1">
    <property type="nucleotide sequence ID" value="NZ_UPPP01000068.1"/>
</dbReference>
<dbReference type="GO" id="GO:0032259">
    <property type="term" value="P:methylation"/>
    <property type="evidence" value="ECO:0007669"/>
    <property type="project" value="UniProtKB-KW"/>
</dbReference>
<name>A0A498R9M7_9FIRM</name>
<evidence type="ECO:0000313" key="6">
    <source>
        <dbReference type="EMBL" id="VBB06843.1"/>
    </source>
</evidence>
<dbReference type="EMBL" id="UPPP01000068">
    <property type="protein sequence ID" value="VBB06843.1"/>
    <property type="molecule type" value="Genomic_DNA"/>
</dbReference>
<reference evidence="6 7" key="1">
    <citation type="submission" date="2018-06" db="EMBL/GenBank/DDBJ databases">
        <authorList>
            <person name="Strepis N."/>
        </authorList>
    </citation>
    <scope>NUCLEOTIDE SEQUENCE [LARGE SCALE GENOMIC DNA]</scope>
    <source>
        <strain evidence="6">LUCI</strain>
    </source>
</reference>
<dbReference type="OrthoDB" id="6439987at2"/>
<dbReference type="InterPro" id="IPR036074">
    <property type="entry name" value="CbiD_sf"/>
</dbReference>
<accession>A0A498R9M7</accession>
<proteinExistence type="inferred from homology"/>
<sequence>MSAEKLLRSGITTGACAAGAAKAAILAGTGQAAAEVRIVSPQGRTIVVPVAWSRANPNGGTAMVIKDAGDDPDITNGAKIIVTVEFTGNEGILLKAGEGVGTVTKPGLSVPVGQPAINPGPRIMIEQAVREVLPPQSGAVVTVIVEGGRELATRTLNPVLGIEGGISIIGTTGIVEPMSEEAFKASLVPQISVVKALGFQDIVFVPGRIGQNAAVNRYHLPADAVVQTSNFIGHMLENAVKLGVSRVLLFGHLGKVVKVAAGIFHTHNRMADGRMETIAAYMAAGGAPQTGVQEILACATTEAAMDVIQRYGMAKVYTVLAERASLRAMRYVFNDLTVGTVIVTLQGDILGMDHSAELIGGSLGWNIKLS</sequence>
<keyword evidence="2 5" id="KW-0489">Methyltransferase</keyword>
<dbReference type="PANTHER" id="PTHR35863:SF1">
    <property type="entry name" value="COBALT-PRECORRIN-5B C(1)-METHYLTRANSFERASE"/>
    <property type="match status" value="1"/>
</dbReference>
<comment type="similarity">
    <text evidence="5">Belongs to the CbiD family.</text>
</comment>
<evidence type="ECO:0000256" key="2">
    <source>
        <dbReference type="ARBA" id="ARBA00022603"/>
    </source>
</evidence>
<keyword evidence="3 5" id="KW-0808">Transferase</keyword>
<evidence type="ECO:0000256" key="5">
    <source>
        <dbReference type="HAMAP-Rule" id="MF_00787"/>
    </source>
</evidence>
<dbReference type="EC" id="2.1.1.195" evidence="5"/>
<dbReference type="SUPFAM" id="SSF111342">
    <property type="entry name" value="CbiD-like"/>
    <property type="match status" value="1"/>
</dbReference>
<dbReference type="GO" id="GO:0043780">
    <property type="term" value="F:cobalt-precorrin-5B C1-methyltransferase activity"/>
    <property type="evidence" value="ECO:0007669"/>
    <property type="project" value="RHEA"/>
</dbReference>
<dbReference type="InterPro" id="IPR002748">
    <property type="entry name" value="CbiD"/>
</dbReference>
<keyword evidence="4 5" id="KW-0949">S-adenosyl-L-methionine</keyword>